<evidence type="ECO:0000313" key="1">
    <source>
        <dbReference type="EMBL" id="SVA88674.1"/>
    </source>
</evidence>
<feature type="non-terminal residue" evidence="1">
    <location>
        <position position="1"/>
    </location>
</feature>
<dbReference type="EMBL" id="UINC01021332">
    <property type="protein sequence ID" value="SVA88674.1"/>
    <property type="molecule type" value="Genomic_DNA"/>
</dbReference>
<feature type="non-terminal residue" evidence="1">
    <location>
        <position position="25"/>
    </location>
</feature>
<organism evidence="1">
    <name type="scientific">marine metagenome</name>
    <dbReference type="NCBI Taxonomy" id="408172"/>
    <lineage>
        <taxon>unclassified sequences</taxon>
        <taxon>metagenomes</taxon>
        <taxon>ecological metagenomes</taxon>
    </lineage>
</organism>
<accession>A0A381ZHR3</accession>
<reference evidence="1" key="1">
    <citation type="submission" date="2018-05" db="EMBL/GenBank/DDBJ databases">
        <authorList>
            <person name="Lanie J.A."/>
            <person name="Ng W.-L."/>
            <person name="Kazmierczak K.M."/>
            <person name="Andrzejewski T.M."/>
            <person name="Davidsen T.M."/>
            <person name="Wayne K.J."/>
            <person name="Tettelin H."/>
            <person name="Glass J.I."/>
            <person name="Rusch D."/>
            <person name="Podicherti R."/>
            <person name="Tsui H.-C.T."/>
            <person name="Winkler M.E."/>
        </authorList>
    </citation>
    <scope>NUCLEOTIDE SEQUENCE</scope>
</reference>
<name>A0A381ZHR3_9ZZZZ</name>
<sequence length="25" mass="3136">KLRYGNFMTRKEAEIQKRTLMKMDF</sequence>
<dbReference type="AlphaFoldDB" id="A0A381ZHR3"/>
<protein>
    <submittedName>
        <fullName evidence="1">Uncharacterized protein</fullName>
    </submittedName>
</protein>
<proteinExistence type="predicted"/>
<gene>
    <name evidence="1" type="ORF">METZ01_LOCUS141528</name>
</gene>